<geneLocation type="plasmid" evidence="1 2">
    <name>unnamed2</name>
</geneLocation>
<dbReference type="PANTHER" id="PTHR33361:SF2">
    <property type="entry name" value="DUF885 DOMAIN-CONTAINING PROTEIN"/>
    <property type="match status" value="1"/>
</dbReference>
<dbReference type="AlphaFoldDB" id="A0A2K9NL89"/>
<dbReference type="OrthoDB" id="9763405at2"/>
<gene>
    <name evidence="1" type="ORF">C0V82_25880</name>
</gene>
<proteinExistence type="predicted"/>
<reference evidence="1 2" key="1">
    <citation type="submission" date="2017-12" db="EMBL/GenBank/DDBJ databases">
        <title>Genomes of bacteria within cyanobacterial aggregates.</title>
        <authorList>
            <person name="Cai H."/>
        </authorList>
    </citation>
    <scope>NUCLEOTIDE SEQUENCE [LARGE SCALE GENOMIC DNA]</scope>
    <source>
        <strain evidence="1 2">TH16</strain>
        <plasmid evidence="1 2">unnamed2</plasmid>
    </source>
</reference>
<evidence type="ECO:0000313" key="1">
    <source>
        <dbReference type="EMBL" id="AUN33837.1"/>
    </source>
</evidence>
<name>A0A2K9NL89_9PROT</name>
<organism evidence="1 2">
    <name type="scientific">Niveispirillum cyanobacteriorum</name>
    <dbReference type="NCBI Taxonomy" id="1612173"/>
    <lineage>
        <taxon>Bacteria</taxon>
        <taxon>Pseudomonadati</taxon>
        <taxon>Pseudomonadota</taxon>
        <taxon>Alphaproteobacteria</taxon>
        <taxon>Rhodospirillales</taxon>
        <taxon>Azospirillaceae</taxon>
        <taxon>Niveispirillum</taxon>
    </lineage>
</organism>
<accession>A0A2K9NL89</accession>
<sequence>MRTPLLRPRLLAAAGLGLLLLTGSVQAAPVDDLKTVLADYDRYLEVNDPIGASQRGDMNAAKRWPDNSPKAVADRAKALASFRDRLAAIPGAGLTGQDALNYTLLSRRVALDLEGVAFDEERMPFNNDSGFFSVPGYVAGAMRLKNVAEAEAYLVRLSSLPDFYATETANMRRGLKTGFTQPRLIAEGAVAMTRTLAAMPLDGHPLLAPLKALPPTVPQADRDALLKRGQDILRDRVRPAEQALATFFEKDYLPKTKPVIGASNLPNGKAWYAYRVKRETTTTMTPDQVFALGQTEIARIRAEMDSIIKQTGFQGDFKAFLTFLRTDPQFYAKSREELLEKSSRIAKRIDDQLPGYFSLLPRLPYGVRPVPAEIEEGYTTGRYFPGSPEQGIAGGLMINTSHLSMRPLYELPALVAHEGVPGHHLQIALSQELTDVPQFRRQEDTTAYVEGWALYTEKLAEEMGIYTTPYEQFGKLSMEMWRACRLVMDVGIHWKGMGREEAASCLRDNSALAEKNIQSETDRYIAWPGQALGYKIGQLTILNLRQKAEAALGPKFDVRQFHALILNDGPLPMVMLEQRIDAWISQ</sequence>
<evidence type="ECO:0000313" key="2">
    <source>
        <dbReference type="Proteomes" id="UP000234752"/>
    </source>
</evidence>
<protein>
    <submittedName>
        <fullName evidence="1">DUF885 domain-containing protein</fullName>
    </submittedName>
</protein>
<keyword evidence="2" id="KW-1185">Reference proteome</keyword>
<dbReference type="RefSeq" id="WP_102115340.1">
    <property type="nucleotide sequence ID" value="NZ_BMGN01000009.1"/>
</dbReference>
<dbReference type="EMBL" id="CP025614">
    <property type="protein sequence ID" value="AUN33837.1"/>
    <property type="molecule type" value="Genomic_DNA"/>
</dbReference>
<keyword evidence="1" id="KW-0614">Plasmid</keyword>
<dbReference type="Pfam" id="PF05960">
    <property type="entry name" value="DUF885"/>
    <property type="match status" value="1"/>
</dbReference>
<dbReference type="Proteomes" id="UP000234752">
    <property type="component" value="Plasmid unnamed2"/>
</dbReference>
<dbReference type="InterPro" id="IPR010281">
    <property type="entry name" value="DUF885"/>
</dbReference>
<dbReference type="KEGG" id="ncb:C0V82_25880"/>
<dbReference type="PANTHER" id="PTHR33361">
    <property type="entry name" value="GLR0591 PROTEIN"/>
    <property type="match status" value="1"/>
</dbReference>